<gene>
    <name evidence="6" type="ORF">B4U79_00130</name>
</gene>
<evidence type="ECO:0000256" key="4">
    <source>
        <dbReference type="ARBA" id="ARBA00023157"/>
    </source>
</evidence>
<organism evidence="6 7">
    <name type="scientific">Dinothrombium tinctorium</name>
    <dbReference type="NCBI Taxonomy" id="1965070"/>
    <lineage>
        <taxon>Eukaryota</taxon>
        <taxon>Metazoa</taxon>
        <taxon>Ecdysozoa</taxon>
        <taxon>Arthropoda</taxon>
        <taxon>Chelicerata</taxon>
        <taxon>Arachnida</taxon>
        <taxon>Acari</taxon>
        <taxon>Acariformes</taxon>
        <taxon>Trombidiformes</taxon>
        <taxon>Prostigmata</taxon>
        <taxon>Anystina</taxon>
        <taxon>Parasitengona</taxon>
        <taxon>Trombidioidea</taxon>
        <taxon>Trombidiidae</taxon>
        <taxon>Dinothrombium</taxon>
    </lineage>
</organism>
<dbReference type="Proteomes" id="UP000285301">
    <property type="component" value="Unassembled WGS sequence"/>
</dbReference>
<dbReference type="PANTHER" id="PTHR13593:SF103">
    <property type="entry name" value="RE10370P"/>
    <property type="match status" value="1"/>
</dbReference>
<proteinExistence type="predicted"/>
<evidence type="ECO:0000256" key="2">
    <source>
        <dbReference type="ARBA" id="ARBA00022723"/>
    </source>
</evidence>
<dbReference type="Gene3D" id="3.20.20.190">
    <property type="entry name" value="Phosphatidylinositol (PI) phosphodiesterase"/>
    <property type="match status" value="1"/>
</dbReference>
<dbReference type="PANTHER" id="PTHR13593">
    <property type="match status" value="1"/>
</dbReference>
<keyword evidence="5" id="KW-0456">Lyase</keyword>
<protein>
    <submittedName>
        <fullName evidence="6">PI-PLC X domain-containing protein 3-like protein</fullName>
    </submittedName>
</protein>
<dbReference type="GO" id="GO:0006629">
    <property type="term" value="P:lipid metabolic process"/>
    <property type="evidence" value="ECO:0007669"/>
    <property type="project" value="InterPro"/>
</dbReference>
<dbReference type="PROSITE" id="PS50007">
    <property type="entry name" value="PIPLC_X_DOMAIN"/>
    <property type="match status" value="1"/>
</dbReference>
<keyword evidence="2" id="KW-0479">Metal-binding</keyword>
<dbReference type="InterPro" id="IPR051057">
    <property type="entry name" value="PI-PLC_domain"/>
</dbReference>
<evidence type="ECO:0000256" key="5">
    <source>
        <dbReference type="ARBA" id="ARBA00023239"/>
    </source>
</evidence>
<feature type="non-terminal residue" evidence="6">
    <location>
        <position position="328"/>
    </location>
</feature>
<dbReference type="SUPFAM" id="SSF51695">
    <property type="entry name" value="PLC-like phosphodiesterases"/>
    <property type="match status" value="1"/>
</dbReference>
<keyword evidence="4" id="KW-1015">Disulfide bond</keyword>
<keyword evidence="7" id="KW-1185">Reference proteome</keyword>
<name>A0A3S3NMK2_9ACAR</name>
<comment type="catalytic activity">
    <reaction evidence="1">
        <text>an N-(acyl)-sphingosylphosphoethanolamine = an N-(acyl)-sphingosyl-1,3-cyclic phosphate + ethanolamine</text>
        <dbReference type="Rhea" id="RHEA:60648"/>
        <dbReference type="ChEBI" id="CHEBI:57603"/>
        <dbReference type="ChEBI" id="CHEBI:143891"/>
        <dbReference type="ChEBI" id="CHEBI:143892"/>
    </reaction>
</comment>
<sequence length="328" mass="38810">TEQNFPLHYFNKTNLSSECLGFYIAYSHGNHLIAKNCIKAHPFWMQESYEFIKRKSLRNLMLPGTHNSGSYFEGYKKRFVYNLIDKYTICQDENVFNQLAYGIRYIDLRVMYNPKKKDGKKYNFWIAHDNWRMNQTLESIFQQTKDFLDATKSEIVILDFHRFPKGFDTDALSKHEQIARLLETFFGDYLSPAFKEYRITVEELIQSNKRLVIGYGYDDLHKIYLYKRVRQIWADTDSVSDLHDYFKSNLCHTPSSFAEAAMAELTPKIVKVILDSYGGLRNLADLINPQLTRWFRDEWPHCANIIASDFFLGNNIIEISIEMNKRRK</sequence>
<dbReference type="EMBL" id="NCKU01007734">
    <property type="protein sequence ID" value="RWS02432.1"/>
    <property type="molecule type" value="Genomic_DNA"/>
</dbReference>
<dbReference type="OrthoDB" id="1046782at2759"/>
<reference evidence="6 7" key="1">
    <citation type="journal article" date="2018" name="Gigascience">
        <title>Genomes of trombidid mites reveal novel predicted allergens and laterally-transferred genes associated with secondary metabolism.</title>
        <authorList>
            <person name="Dong X."/>
            <person name="Chaisiri K."/>
            <person name="Xia D."/>
            <person name="Armstrong S.D."/>
            <person name="Fang Y."/>
            <person name="Donnelly M.J."/>
            <person name="Kadowaki T."/>
            <person name="McGarry J.W."/>
            <person name="Darby A.C."/>
            <person name="Makepeace B.L."/>
        </authorList>
    </citation>
    <scope>NUCLEOTIDE SEQUENCE [LARGE SCALE GENOMIC DNA]</scope>
    <source>
        <strain evidence="6">UoL-WK</strain>
    </source>
</reference>
<dbReference type="InterPro" id="IPR017946">
    <property type="entry name" value="PLC-like_Pdiesterase_TIM-brl"/>
</dbReference>
<keyword evidence="3" id="KW-0460">Magnesium</keyword>
<evidence type="ECO:0000313" key="7">
    <source>
        <dbReference type="Proteomes" id="UP000285301"/>
    </source>
</evidence>
<comment type="caution">
    <text evidence="6">The sequence shown here is derived from an EMBL/GenBank/DDBJ whole genome shotgun (WGS) entry which is preliminary data.</text>
</comment>
<dbReference type="GO" id="GO:0046872">
    <property type="term" value="F:metal ion binding"/>
    <property type="evidence" value="ECO:0007669"/>
    <property type="project" value="UniProtKB-KW"/>
</dbReference>
<dbReference type="GO" id="GO:0008081">
    <property type="term" value="F:phosphoric diester hydrolase activity"/>
    <property type="evidence" value="ECO:0007669"/>
    <property type="project" value="InterPro"/>
</dbReference>
<evidence type="ECO:0000256" key="1">
    <source>
        <dbReference type="ARBA" id="ARBA00000110"/>
    </source>
</evidence>
<accession>A0A3S3NMK2</accession>
<feature type="non-terminal residue" evidence="6">
    <location>
        <position position="1"/>
    </location>
</feature>
<evidence type="ECO:0000313" key="6">
    <source>
        <dbReference type="EMBL" id="RWS02432.1"/>
    </source>
</evidence>
<dbReference type="GO" id="GO:0016829">
    <property type="term" value="F:lyase activity"/>
    <property type="evidence" value="ECO:0007669"/>
    <property type="project" value="UniProtKB-KW"/>
</dbReference>
<dbReference type="AlphaFoldDB" id="A0A3S3NMK2"/>
<evidence type="ECO:0000256" key="3">
    <source>
        <dbReference type="ARBA" id="ARBA00022842"/>
    </source>
</evidence>